<keyword evidence="7 10" id="KW-0472">Membrane</keyword>
<proteinExistence type="predicted"/>
<comment type="caution">
    <text evidence="12">The sequence shown here is derived from an EMBL/GenBank/DDBJ whole genome shotgun (WGS) entry which is preliminary data.</text>
</comment>
<name>A0A813WCZ8_9BILA</name>
<feature type="compositionally biased region" description="Basic and acidic residues" evidence="9">
    <location>
        <begin position="892"/>
        <end position="903"/>
    </location>
</feature>
<evidence type="ECO:0000256" key="2">
    <source>
        <dbReference type="ARBA" id="ARBA00004167"/>
    </source>
</evidence>
<keyword evidence="14" id="KW-1185">Reference proteome</keyword>
<evidence type="ECO:0000256" key="6">
    <source>
        <dbReference type="ARBA" id="ARBA00022989"/>
    </source>
</evidence>
<dbReference type="CDD" id="cd00603">
    <property type="entry name" value="IPT_PCSR"/>
    <property type="match status" value="1"/>
</dbReference>
<evidence type="ECO:0000256" key="7">
    <source>
        <dbReference type="ARBA" id="ARBA00023136"/>
    </source>
</evidence>
<evidence type="ECO:0000256" key="1">
    <source>
        <dbReference type="ARBA" id="ARBA00004141"/>
    </source>
</evidence>
<dbReference type="Proteomes" id="UP000681722">
    <property type="component" value="Unassembled WGS sequence"/>
</dbReference>
<dbReference type="Pfam" id="PF04178">
    <property type="entry name" value="Got1"/>
    <property type="match status" value="1"/>
</dbReference>
<reference evidence="12" key="1">
    <citation type="submission" date="2021-02" db="EMBL/GenBank/DDBJ databases">
        <authorList>
            <person name="Nowell W R."/>
        </authorList>
    </citation>
    <scope>NUCLEOTIDE SEQUENCE</scope>
</reference>
<evidence type="ECO:0000313" key="12">
    <source>
        <dbReference type="EMBL" id="CAF0855691.1"/>
    </source>
</evidence>
<feature type="transmembrane region" description="Helical" evidence="10">
    <location>
        <begin position="12"/>
        <end position="32"/>
    </location>
</feature>
<dbReference type="InterPro" id="IPR014756">
    <property type="entry name" value="Ig_E-set"/>
</dbReference>
<gene>
    <name evidence="12" type="ORF">GPM918_LOCUS6316</name>
    <name evidence="13" type="ORF">SRO942_LOCUS6316</name>
</gene>
<dbReference type="GO" id="GO:0012505">
    <property type="term" value="C:endomembrane system"/>
    <property type="evidence" value="ECO:0007669"/>
    <property type="project" value="UniProtKB-ARBA"/>
</dbReference>
<evidence type="ECO:0000259" key="11">
    <source>
        <dbReference type="PROSITE" id="PS51004"/>
    </source>
</evidence>
<feature type="region of interest" description="Disordered" evidence="9">
    <location>
        <begin position="1348"/>
        <end position="1370"/>
    </location>
</feature>
<dbReference type="OrthoDB" id="125363at2759"/>
<dbReference type="SUPFAM" id="SSF101912">
    <property type="entry name" value="Sema domain"/>
    <property type="match status" value="1"/>
</dbReference>
<organism evidence="12 14">
    <name type="scientific">Didymodactylos carnosus</name>
    <dbReference type="NCBI Taxonomy" id="1234261"/>
    <lineage>
        <taxon>Eukaryota</taxon>
        <taxon>Metazoa</taxon>
        <taxon>Spiralia</taxon>
        <taxon>Gnathifera</taxon>
        <taxon>Rotifera</taxon>
        <taxon>Eurotatoria</taxon>
        <taxon>Bdelloidea</taxon>
        <taxon>Philodinida</taxon>
        <taxon>Philodinidae</taxon>
        <taxon>Didymodactylos</taxon>
    </lineage>
</organism>
<dbReference type="EMBL" id="CAJNOQ010000966">
    <property type="protein sequence ID" value="CAF0855691.1"/>
    <property type="molecule type" value="Genomic_DNA"/>
</dbReference>
<keyword evidence="3 10" id="KW-0812">Transmembrane</keyword>
<dbReference type="Pfam" id="PF01833">
    <property type="entry name" value="TIG"/>
    <property type="match status" value="2"/>
</dbReference>
<dbReference type="InterPro" id="IPR002909">
    <property type="entry name" value="IPT_dom"/>
</dbReference>
<dbReference type="InterPro" id="IPR031148">
    <property type="entry name" value="Plexin"/>
</dbReference>
<evidence type="ECO:0000313" key="14">
    <source>
        <dbReference type="Proteomes" id="UP000663829"/>
    </source>
</evidence>
<feature type="compositionally biased region" description="Low complexity" evidence="9">
    <location>
        <begin position="866"/>
        <end position="877"/>
    </location>
</feature>
<dbReference type="InterPro" id="IPR001627">
    <property type="entry name" value="Semap_dom"/>
</dbReference>
<dbReference type="GO" id="GO:0017154">
    <property type="term" value="F:semaphorin receptor activity"/>
    <property type="evidence" value="ECO:0007669"/>
    <property type="project" value="InterPro"/>
</dbReference>
<dbReference type="InterPro" id="IPR007305">
    <property type="entry name" value="Vesicle_transpt_Got1/SFT2"/>
</dbReference>
<dbReference type="EMBL" id="CAJOBC010000966">
    <property type="protein sequence ID" value="CAF3643451.1"/>
    <property type="molecule type" value="Genomic_DNA"/>
</dbReference>
<dbReference type="InterPro" id="IPR036352">
    <property type="entry name" value="Semap_dom_sf"/>
</dbReference>
<evidence type="ECO:0000313" key="13">
    <source>
        <dbReference type="EMBL" id="CAF3643451.1"/>
    </source>
</evidence>
<keyword evidence="5" id="KW-0677">Repeat</keyword>
<evidence type="ECO:0000256" key="4">
    <source>
        <dbReference type="ARBA" id="ARBA00022729"/>
    </source>
</evidence>
<dbReference type="PANTHER" id="PTHR22625">
    <property type="entry name" value="PLEXIN"/>
    <property type="match status" value="1"/>
</dbReference>
<keyword evidence="6 10" id="KW-1133">Transmembrane helix</keyword>
<dbReference type="SUPFAM" id="SSF81296">
    <property type="entry name" value="E set domains"/>
    <property type="match status" value="1"/>
</dbReference>
<feature type="region of interest" description="Disordered" evidence="9">
    <location>
        <begin position="804"/>
        <end position="915"/>
    </location>
</feature>
<dbReference type="PANTHER" id="PTHR22625:SF70">
    <property type="entry name" value="PLEXIN A, ISOFORM A"/>
    <property type="match status" value="1"/>
</dbReference>
<feature type="compositionally biased region" description="Basic and acidic residues" evidence="9">
    <location>
        <begin position="1349"/>
        <end position="1358"/>
    </location>
</feature>
<evidence type="ECO:0000256" key="5">
    <source>
        <dbReference type="ARBA" id="ARBA00022737"/>
    </source>
</evidence>
<comment type="subcellular location">
    <subcellularLocation>
        <location evidence="1">Membrane</location>
        <topology evidence="1">Multi-pass membrane protein</topology>
    </subcellularLocation>
    <subcellularLocation>
        <location evidence="2">Membrane</location>
        <topology evidence="2">Single-pass membrane protein</topology>
    </subcellularLocation>
</comment>
<dbReference type="Gene3D" id="2.60.40.10">
    <property type="entry name" value="Immunoglobulins"/>
    <property type="match status" value="2"/>
</dbReference>
<dbReference type="GO" id="GO:0005737">
    <property type="term" value="C:cytoplasm"/>
    <property type="evidence" value="ECO:0007669"/>
    <property type="project" value="UniProtKB-ARBA"/>
</dbReference>
<feature type="transmembrane region" description="Helical" evidence="10">
    <location>
        <begin position="69"/>
        <end position="87"/>
    </location>
</feature>
<evidence type="ECO:0000256" key="9">
    <source>
        <dbReference type="SAM" id="MobiDB-lite"/>
    </source>
</evidence>
<dbReference type="GO" id="GO:0005886">
    <property type="term" value="C:plasma membrane"/>
    <property type="evidence" value="ECO:0007669"/>
    <property type="project" value="TreeGrafter"/>
</dbReference>
<feature type="compositionally biased region" description="Polar residues" evidence="9">
    <location>
        <begin position="814"/>
        <end position="829"/>
    </location>
</feature>
<comment type="caution">
    <text evidence="8">Lacks conserved residue(s) required for the propagation of feature annotation.</text>
</comment>
<dbReference type="GO" id="GO:0030334">
    <property type="term" value="P:regulation of cell migration"/>
    <property type="evidence" value="ECO:0007669"/>
    <property type="project" value="TreeGrafter"/>
</dbReference>
<feature type="domain" description="Sema" evidence="11">
    <location>
        <begin position="1414"/>
        <end position="1869"/>
    </location>
</feature>
<evidence type="ECO:0000256" key="10">
    <source>
        <dbReference type="SAM" id="Phobius"/>
    </source>
</evidence>
<feature type="compositionally biased region" description="Basic residues" evidence="9">
    <location>
        <begin position="835"/>
        <end position="857"/>
    </location>
</feature>
<dbReference type="Proteomes" id="UP000663829">
    <property type="component" value="Unassembled WGS sequence"/>
</dbReference>
<feature type="transmembrane region" description="Helical" evidence="10">
    <location>
        <begin position="38"/>
        <end position="57"/>
    </location>
</feature>
<dbReference type="Gene3D" id="2.130.10.10">
    <property type="entry name" value="YVTN repeat-like/Quinoprotein amine dehydrogenase"/>
    <property type="match status" value="1"/>
</dbReference>
<dbReference type="InterPro" id="IPR013783">
    <property type="entry name" value="Ig-like_fold"/>
</dbReference>
<dbReference type="SMART" id="SM00630">
    <property type="entry name" value="Sema"/>
    <property type="match status" value="1"/>
</dbReference>
<dbReference type="SMART" id="SM00429">
    <property type="entry name" value="IPT"/>
    <property type="match status" value="3"/>
</dbReference>
<evidence type="ECO:0000256" key="3">
    <source>
        <dbReference type="ARBA" id="ARBA00022692"/>
    </source>
</evidence>
<dbReference type="PROSITE" id="PS51004">
    <property type="entry name" value="SEMA"/>
    <property type="match status" value="1"/>
</dbReference>
<dbReference type="InterPro" id="IPR015943">
    <property type="entry name" value="WD40/YVTN_repeat-like_dom_sf"/>
</dbReference>
<dbReference type="GO" id="GO:0016192">
    <property type="term" value="P:vesicle-mediated transport"/>
    <property type="evidence" value="ECO:0007669"/>
    <property type="project" value="InterPro"/>
</dbReference>
<sequence length="2680" mass="307750">MAFWNLSDTQRAGAGLIGFAFFFILLGFTLFFDRALLALGNILLIVGLVLLLSVDRAKTFFTQPDRYKASLCFFAGIILLLLRWPIVGLILEIIGFYKLFGGFISLIINVLKSIPGFGLILSLPYISNIVNYLDGLSKESSISQSKPPGRPVTIGHELMWSENTAKNVGRFQKPDTNFSRAHYQTPLDSWWSKRQVEQLYPGVRVKIRARQQPRSNSREQSPIPFHPQAINFNFPSVSSCHSYRQINSTFQPIVNRNAEKYSLFRRTSTSVDSVTPIIGLTDEKKRIKALLKRLWIESETSAIVCNGNSSRVDEFLIWKRSLSDHSHFILASSTEKLVEKNELSKINNTKSSAQERLPIEKNIAKQQNVMIRNLYPSHDNTPYDAETDCIQASRIARIVASNNKNNSNNNCQPPQTLHIEPQTMISKETIQSITTAVPLPFCQQTIPKVDLPLQVPPVLSSNSFVANTRTKQFVKRSDTHLLSKTKVKPIDDLDTSSSKSSTTFNNTLVNSSETITSLSSSHIHHAVTTYRDSSSSESSSLHNDKTDSRTESIQSRKIVYRKTKSYCHHRSENYNNNANNDCCSDTEGYSEQNSQQKNYGKKEISWLKNDRHRYYNDFDVSLETHGKQRQQLLNTTATNTLDTEETNIAQVDLTAIRRKHAVPNSMLSPVKTNLITQTNPTCYILNNTSKDLNYNAQYSYKLDYQQQQPRQGFIRTLINMFSFFHPKVPEDNHQTSINLSMPTDTGTSRCRRRSRNNRVLEYNQTFKNELQQKAGGQIEDFNVNRDDGRESYHSRSDKIVSRAQWKRSGKVCNDVSTHSSRSGYHSDSQILKKEKLQHKQKNSYHSKTKTHQQHRGAKQSYQELISSSASCASSSSSNEKTGHRKSSNTTIRLRDSENNKTEVDQVDTTTPSVKRNIDSKLKENINDQQKESNLIHVLSPTLTLDESVTSKRNSVIQTQDALNGGLSINYISSEPFEEPWQLIRSLPADPVFYQLMGKHQLSTTETKSDEAIEVYPLPTETLSKQNIRNHDSMNIDYTDHFNCTPSSPSMTHASHQTSLLTDQIYKSTTPFSSSLINPLTIFEKSIQQARKNRDLLLKNETNAFVNHYHKENRSSMKDFNNRDIHEYNNNTNNKHSTIKVRVKSRKLIFPNYENSTNNHSIYYKPVLVKSLPDYNRVQQIKDTSSICSIDNSVRLHQMNIVNEFKNILKQTKETYCTEEHTIHSNNINNNANISDTDDLEKELQTSLSVIYTEQQSTTSKTSSLKLIHNHKEKKSLKSKIKNIFRKNNEKLINENYDDADKFFRKGKNYQNFPQYFTEALDYGYEKSVHLTPITTTNLNKPYSNSLVIDKSENRRDSPRNTLVSEDDSYDDTEPVNLLQNQTEIVQQGVTQLIRYQKLAELYDLEGHKKTRQFLMKVQMLPLIILDEYEYYSFKQRIDHILLHENKLYIGGSTSVASITLSNSREEVRVNASNLNIDNNVVIAIKLFLINIEHQSLIVCYSNTFGTCEERSIHNLRLLNSKSIYVVPDDIWNSSTAVIGKMFGNVSVIYVARTFTSHQFLLPSDSIPAIAARYLNQENFMEIVEKNDGLKNSRKAIVHFMYRYAQTFIINYIKGFTNIKQNYIYYLTVQKNDIKGEQIISKISRFCSNSTTIDLLRTYIEMPLVCRTDTTLYNILLAATTLNIEQTSEQIILGLFGKSKFNSTQIEKEVAICLFKVNDIDKAFNHNFKACYEHGMQNRGLGFIKPDEPCRREKENFANVNSTYCTIDDRLPFPIGGKTGVQGKILYENDTGQVAGTGIKSYLTNDGIIGVAVGWSDGSLTIGEINENERFNIIFEEKLSNNPIGSDILYDSNLKSLIIHSNHLIYLFPTDKCSTKRSCLQCMTLQNCRWCETLNSCVSPKVRCSFNFSSNCPNDVKFISPNDVLIDSDERTITYFINDDVDDLMILMSNIKCNYNFEITSMIYLSKSKIICALPTNNQQFLPPVNLSLILMPHHITLVKIDNHLFKDCSMIKNCLTCEQNECVWYINQCIGNYFKINRTRMCKDIPKFLSIFPENIPLGGGTTLQITVENINNHKNDIAVVGIFVGDDACIDIAINHTLIRCNTTLLSKIGKTNVTVASHSWILQSTVNILDPQVYYIIPSVASINSKRVQFNITGIHMNAGRFHQVRIDEQKCDIQYINSSLITCIMANFAHFKINRTYSISVQFDSTRVYKYEALTILPEPIINQIQPLVSFNSGGHLIVIQGFYLSSIRLLSIHFLVNNSNEIVVNAEQVKCSSENRINYSLYDLHCFNFRTPSINIIDKIPIQISFDTTLYPTLFYIHYFHDPIVTSMHSSMINIRDNFNYSVEIETYLPLSQNDIKLVTGCTELIPTFYNQTSKSTTIVITYKVTRAIVYQCKMNNSNNLYLIKLKIDLFEKPLGYLHFDVDHLRLNWLHLLLITLTSFIFLMIIIIIICLLRRPRRQKLNSHRKSSPYSQVYPKQTLRINQQFLSCCKLKSTRKKLDLERKHSLLIAKAWTDSIKRQNSVYFGNNYIIPVRYRSPQDLIKYFMLNNSKFDIDRKLLTMFDVKNAMELFFKLLINRTFFTAFCSTIHHNHVTLASTLIYLLCLTLSCEQVEQYIGDFYHLSRKKQIVEQKAFANELIQKYFLYNIIQLNCVDSFGCMDVLYNEIKEEIFVAFFFA</sequence>
<dbReference type="GO" id="GO:0002116">
    <property type="term" value="C:semaphorin receptor complex"/>
    <property type="evidence" value="ECO:0007669"/>
    <property type="project" value="TreeGrafter"/>
</dbReference>
<feature type="transmembrane region" description="Helical" evidence="10">
    <location>
        <begin position="2433"/>
        <end position="2457"/>
    </location>
</feature>
<accession>A0A813WCZ8</accession>
<protein>
    <recommendedName>
        <fullName evidence="11">Sema domain-containing protein</fullName>
    </recommendedName>
</protein>
<keyword evidence="4" id="KW-0732">Signal</keyword>
<feature type="region of interest" description="Disordered" evidence="9">
    <location>
        <begin position="529"/>
        <end position="555"/>
    </location>
</feature>
<evidence type="ECO:0000256" key="8">
    <source>
        <dbReference type="PROSITE-ProRule" id="PRU00352"/>
    </source>
</evidence>